<keyword evidence="2" id="KW-0288">FMN</keyword>
<evidence type="ECO:0000313" key="6">
    <source>
        <dbReference type="EMBL" id="MFD2419944.1"/>
    </source>
</evidence>
<comment type="caution">
    <text evidence="6">The sequence shown here is derived from an EMBL/GenBank/DDBJ whole genome shotgun (WGS) entry which is preliminary data.</text>
</comment>
<feature type="domain" description="Luciferase-like" evidence="5">
    <location>
        <begin position="18"/>
        <end position="175"/>
    </location>
</feature>
<dbReference type="RefSeq" id="WP_378267966.1">
    <property type="nucleotide sequence ID" value="NZ_JBHUKR010000015.1"/>
</dbReference>
<dbReference type="EMBL" id="JBHUKR010000015">
    <property type="protein sequence ID" value="MFD2419944.1"/>
    <property type="molecule type" value="Genomic_DNA"/>
</dbReference>
<dbReference type="SUPFAM" id="SSF51679">
    <property type="entry name" value="Bacterial luciferase-like"/>
    <property type="match status" value="1"/>
</dbReference>
<evidence type="ECO:0000259" key="5">
    <source>
        <dbReference type="Pfam" id="PF00296"/>
    </source>
</evidence>
<dbReference type="Proteomes" id="UP001597417">
    <property type="component" value="Unassembled WGS sequence"/>
</dbReference>
<protein>
    <submittedName>
        <fullName evidence="6">TIGR03621 family F420-dependent LLM class oxidoreductase</fullName>
    </submittedName>
</protein>
<evidence type="ECO:0000256" key="3">
    <source>
        <dbReference type="ARBA" id="ARBA00023002"/>
    </source>
</evidence>
<dbReference type="InterPro" id="IPR050172">
    <property type="entry name" value="SsuD_RutA_monooxygenase"/>
</dbReference>
<evidence type="ECO:0000256" key="4">
    <source>
        <dbReference type="ARBA" id="ARBA00023033"/>
    </source>
</evidence>
<dbReference type="Gene3D" id="3.20.20.30">
    <property type="entry name" value="Luciferase-like domain"/>
    <property type="match status" value="1"/>
</dbReference>
<proteinExistence type="predicted"/>
<dbReference type="Pfam" id="PF00296">
    <property type="entry name" value="Bac_luciferase"/>
    <property type="match status" value="1"/>
</dbReference>
<accession>A0ABW5FZA5</accession>
<evidence type="ECO:0000256" key="2">
    <source>
        <dbReference type="ARBA" id="ARBA00022643"/>
    </source>
</evidence>
<dbReference type="NCBIfam" id="TIGR03621">
    <property type="entry name" value="F420_MSMEG_2516"/>
    <property type="match status" value="1"/>
</dbReference>
<dbReference type="PANTHER" id="PTHR42847">
    <property type="entry name" value="ALKANESULFONATE MONOOXYGENASE"/>
    <property type="match status" value="1"/>
</dbReference>
<dbReference type="InterPro" id="IPR019923">
    <property type="entry name" value="Lucif-like_OxRdtase_MSMEG_2516"/>
</dbReference>
<gene>
    <name evidence="6" type="ORF">ACFSXZ_26810</name>
</gene>
<dbReference type="PANTHER" id="PTHR42847:SF4">
    <property type="entry name" value="ALKANESULFONATE MONOOXYGENASE-RELATED"/>
    <property type="match status" value="1"/>
</dbReference>
<keyword evidence="1" id="KW-0285">Flavoprotein</keyword>
<keyword evidence="4" id="KW-0503">Monooxygenase</keyword>
<evidence type="ECO:0000313" key="7">
    <source>
        <dbReference type="Proteomes" id="UP001597417"/>
    </source>
</evidence>
<evidence type="ECO:0000256" key="1">
    <source>
        <dbReference type="ARBA" id="ARBA00022630"/>
    </source>
</evidence>
<reference evidence="7" key="1">
    <citation type="journal article" date="2019" name="Int. J. Syst. Evol. Microbiol.">
        <title>The Global Catalogue of Microorganisms (GCM) 10K type strain sequencing project: providing services to taxonomists for standard genome sequencing and annotation.</title>
        <authorList>
            <consortium name="The Broad Institute Genomics Platform"/>
            <consortium name="The Broad Institute Genome Sequencing Center for Infectious Disease"/>
            <person name="Wu L."/>
            <person name="Ma J."/>
        </authorList>
    </citation>
    <scope>NUCLEOTIDE SEQUENCE [LARGE SCALE GENOMIC DNA]</scope>
    <source>
        <strain evidence="7">CGMCC 4.7645</strain>
    </source>
</reference>
<keyword evidence="7" id="KW-1185">Reference proteome</keyword>
<name>A0ABW5FZA5_9PSEU</name>
<sequence>MMTARDFRFGVNLFTAGPRKAWQETARRVEDLGYDVLLVPDHLGMTAPFPALVSAAEVTTRPRLGTLVLNAGFYRPALLARDVAGVHELTDGRFELGVGTGYAAAEFEAAGLPFPGARQRIEHLEHTVTEVSRELAAAGHRVPMMIGGAGEKVLTIAARHADIVNIAGAGPLPGSGQADPLSARVGFVRRAAGERFDQLELGMFLAAVHIAGSGEPDLFVPRALYPDLSEEELLALPGVLHGSAGEVADSLRGIRETYGISYFATADRYLAPLAKVISQLR</sequence>
<dbReference type="InterPro" id="IPR036661">
    <property type="entry name" value="Luciferase-like_sf"/>
</dbReference>
<dbReference type="InterPro" id="IPR011251">
    <property type="entry name" value="Luciferase-like_dom"/>
</dbReference>
<keyword evidence="3" id="KW-0560">Oxidoreductase</keyword>
<organism evidence="6 7">
    <name type="scientific">Amycolatopsis pigmentata</name>
    <dbReference type="NCBI Taxonomy" id="450801"/>
    <lineage>
        <taxon>Bacteria</taxon>
        <taxon>Bacillati</taxon>
        <taxon>Actinomycetota</taxon>
        <taxon>Actinomycetes</taxon>
        <taxon>Pseudonocardiales</taxon>
        <taxon>Pseudonocardiaceae</taxon>
        <taxon>Amycolatopsis</taxon>
    </lineage>
</organism>